<dbReference type="EMBL" id="BKCJ011335660">
    <property type="protein sequence ID" value="GFD22238.1"/>
    <property type="molecule type" value="Genomic_DNA"/>
</dbReference>
<dbReference type="AlphaFoldDB" id="A0A699ULS2"/>
<name>A0A699ULS2_TANCI</name>
<protein>
    <submittedName>
        <fullName evidence="2">Uncharacterized protein</fullName>
    </submittedName>
</protein>
<gene>
    <name evidence="2" type="ORF">Tci_894207</name>
</gene>
<sequence length="102" mass="12127">MSSTEEGERMKRKGLKLDQGSAKRMKTYEDVSKEDLKGMMQLVPVEEKDYWKIIRLGGHTVVYQLFVDMLKQFNREDLHQLWDLVKQTLSIRHASRDKEKEL</sequence>
<proteinExistence type="predicted"/>
<evidence type="ECO:0000313" key="2">
    <source>
        <dbReference type="EMBL" id="GFD22238.1"/>
    </source>
</evidence>
<comment type="caution">
    <text evidence="2">The sequence shown here is derived from an EMBL/GenBank/DDBJ whole genome shotgun (WGS) entry which is preliminary data.</text>
</comment>
<reference evidence="2" key="1">
    <citation type="journal article" date="2019" name="Sci. Rep.">
        <title>Draft genome of Tanacetum cinerariifolium, the natural source of mosquito coil.</title>
        <authorList>
            <person name="Yamashiro T."/>
            <person name="Shiraishi A."/>
            <person name="Satake H."/>
            <person name="Nakayama K."/>
        </authorList>
    </citation>
    <scope>NUCLEOTIDE SEQUENCE</scope>
</reference>
<accession>A0A699ULS2</accession>
<evidence type="ECO:0000256" key="1">
    <source>
        <dbReference type="SAM" id="MobiDB-lite"/>
    </source>
</evidence>
<organism evidence="2">
    <name type="scientific">Tanacetum cinerariifolium</name>
    <name type="common">Dalmatian daisy</name>
    <name type="synonym">Chrysanthemum cinerariifolium</name>
    <dbReference type="NCBI Taxonomy" id="118510"/>
    <lineage>
        <taxon>Eukaryota</taxon>
        <taxon>Viridiplantae</taxon>
        <taxon>Streptophyta</taxon>
        <taxon>Embryophyta</taxon>
        <taxon>Tracheophyta</taxon>
        <taxon>Spermatophyta</taxon>
        <taxon>Magnoliopsida</taxon>
        <taxon>eudicotyledons</taxon>
        <taxon>Gunneridae</taxon>
        <taxon>Pentapetalae</taxon>
        <taxon>asterids</taxon>
        <taxon>campanulids</taxon>
        <taxon>Asterales</taxon>
        <taxon>Asteraceae</taxon>
        <taxon>Asteroideae</taxon>
        <taxon>Anthemideae</taxon>
        <taxon>Anthemidinae</taxon>
        <taxon>Tanacetum</taxon>
    </lineage>
</organism>
<feature type="region of interest" description="Disordered" evidence="1">
    <location>
        <begin position="1"/>
        <end position="21"/>
    </location>
</feature>